<dbReference type="Proteomes" id="UP001140206">
    <property type="component" value="Chromosome 2"/>
</dbReference>
<evidence type="ECO:0000313" key="3">
    <source>
        <dbReference type="Proteomes" id="UP001140206"/>
    </source>
</evidence>
<evidence type="ECO:0000313" key="2">
    <source>
        <dbReference type="EMBL" id="KAJ4789253.1"/>
    </source>
</evidence>
<sequence>MEQAPTDEIIPVVTDKLQSLMEKKLTEVPGEPLMARPVTIFRLPAWFHQIDKELCEPKIVSLGPFHRGKESLRAMEEHKWSTLRDFLARNMNVEFEVYLREMRLLEARARECYSETVNMGSDDFVMMLLLDGCFILELWLKLEAGQCSDAVLFAEWVGYGITSDLCLLENQIPFFVIHKLLAIQGRCGENCEGLCPLVELIYNIGPLSLVAVFHFKPPQILCSEVHHLLHLYYSGVLPDIQLERDQRGLITGKPCLQGLQFFPWSTIFSKLSSPFSQSAKSSADKSMFGDQINVPCIAELDEAGVKFKRKIRPRHMLDISFQNGIMEMPYLLMFDDNVKNFLWNMVAFEQSQPAIREKILSSYLALMDSLINTEKDVAILVRSGIIENYLQNDEQAANFFNQFGKIFVLNYDDHYLYGVFKDVKSYSDSTWHKYRARLMHDYFSNPWSAISVVAASILLILTFLQTYYSVAK</sequence>
<keyword evidence="3" id="KW-1185">Reference proteome</keyword>
<gene>
    <name evidence="2" type="ORF">LUZ62_040499</name>
</gene>
<dbReference type="InterPro" id="IPR004158">
    <property type="entry name" value="DUF247_pln"/>
</dbReference>
<proteinExistence type="predicted"/>
<keyword evidence="1" id="KW-1133">Transmembrane helix</keyword>
<dbReference type="PANTHER" id="PTHR31170:SF25">
    <property type="entry name" value="BNAA09G04570D PROTEIN"/>
    <property type="match status" value="1"/>
</dbReference>
<dbReference type="PANTHER" id="PTHR31170">
    <property type="entry name" value="BNAC04G53230D PROTEIN"/>
    <property type="match status" value="1"/>
</dbReference>
<comment type="caution">
    <text evidence="2">The sequence shown here is derived from an EMBL/GenBank/DDBJ whole genome shotgun (WGS) entry which is preliminary data.</text>
</comment>
<dbReference type="EMBL" id="JAMFTS010000002">
    <property type="protein sequence ID" value="KAJ4789253.1"/>
    <property type="molecule type" value="Genomic_DNA"/>
</dbReference>
<name>A0AAV8F7H7_9POAL</name>
<accession>A0AAV8F7H7</accession>
<feature type="transmembrane region" description="Helical" evidence="1">
    <location>
        <begin position="447"/>
        <end position="468"/>
    </location>
</feature>
<keyword evidence="1" id="KW-0812">Transmembrane</keyword>
<dbReference type="AlphaFoldDB" id="A0AAV8F7H7"/>
<dbReference type="Pfam" id="PF03140">
    <property type="entry name" value="DUF247"/>
    <property type="match status" value="1"/>
</dbReference>
<organism evidence="2 3">
    <name type="scientific">Rhynchospora pubera</name>
    <dbReference type="NCBI Taxonomy" id="906938"/>
    <lineage>
        <taxon>Eukaryota</taxon>
        <taxon>Viridiplantae</taxon>
        <taxon>Streptophyta</taxon>
        <taxon>Embryophyta</taxon>
        <taxon>Tracheophyta</taxon>
        <taxon>Spermatophyta</taxon>
        <taxon>Magnoliopsida</taxon>
        <taxon>Liliopsida</taxon>
        <taxon>Poales</taxon>
        <taxon>Cyperaceae</taxon>
        <taxon>Cyperoideae</taxon>
        <taxon>Rhynchosporeae</taxon>
        <taxon>Rhynchospora</taxon>
    </lineage>
</organism>
<evidence type="ECO:0000256" key="1">
    <source>
        <dbReference type="SAM" id="Phobius"/>
    </source>
</evidence>
<keyword evidence="1" id="KW-0472">Membrane</keyword>
<reference evidence="2" key="1">
    <citation type="submission" date="2022-08" db="EMBL/GenBank/DDBJ databases">
        <authorList>
            <person name="Marques A."/>
        </authorList>
    </citation>
    <scope>NUCLEOTIDE SEQUENCE</scope>
    <source>
        <strain evidence="2">RhyPub2mFocal</strain>
        <tissue evidence="2">Leaves</tissue>
    </source>
</reference>
<protein>
    <submittedName>
        <fullName evidence="2">Uncharacterized protein</fullName>
    </submittedName>
</protein>